<reference evidence="3 6" key="2">
    <citation type="submission" date="2011-04" db="EMBL/GenBank/DDBJ databases">
        <title>The complete genome of Selenomonas sputigena DSM 20758.</title>
        <authorList>
            <consortium name="US DOE Joint Genome Institute (JGI-PGF)"/>
            <person name="Lucas S."/>
            <person name="Copeland A."/>
            <person name="Lapidus A."/>
            <person name="Bruce D."/>
            <person name="Goodwin L."/>
            <person name="Pitluck S."/>
            <person name="Peters L."/>
            <person name="Kyrpides N."/>
            <person name="Mavromatis K."/>
            <person name="Ivanova N."/>
            <person name="Ovchinnikova G."/>
            <person name="Teshima H."/>
            <person name="Detter J.C."/>
            <person name="Tapia R."/>
            <person name="Han C."/>
            <person name="Land M."/>
            <person name="Hauser L."/>
            <person name="Markowitz V."/>
            <person name="Cheng J.-F."/>
            <person name="Hugenholtz P."/>
            <person name="Woyke T."/>
            <person name="Wu D."/>
            <person name="Gronow S."/>
            <person name="Wellnitz S."/>
            <person name="Schneider S."/>
            <person name="Klenk H.-P."/>
            <person name="Eisen J.A."/>
        </authorList>
    </citation>
    <scope>NUCLEOTIDE SEQUENCE [LARGE SCALE GENOMIC DNA]</scope>
    <source>
        <strain evidence="3">ATCC 35185</strain>
        <strain evidence="6">ATCC 35185 / DSM 20758 / VPI D19B-28</strain>
    </source>
</reference>
<evidence type="ECO:0000256" key="1">
    <source>
        <dbReference type="ARBA" id="ARBA00008779"/>
    </source>
</evidence>
<dbReference type="EMBL" id="CP002637">
    <property type="protein sequence ID" value="AEB99416.1"/>
    <property type="molecule type" value="Genomic_DNA"/>
</dbReference>
<feature type="domain" description="Sulfatase N-terminal" evidence="2">
    <location>
        <begin position="447"/>
        <end position="726"/>
    </location>
</feature>
<dbReference type="EC" id="3.1.6.-" evidence="4"/>
<reference evidence="4 5" key="1">
    <citation type="submission" date="2009-09" db="EMBL/GenBank/DDBJ databases">
        <authorList>
            <person name="Weinstock G."/>
            <person name="Sodergren E."/>
            <person name="Clifton S."/>
            <person name="Fulton L."/>
            <person name="Fulton B."/>
            <person name="Courtney L."/>
            <person name="Fronick C."/>
            <person name="Harrison M."/>
            <person name="Strong C."/>
            <person name="Farmer C."/>
            <person name="Delahaunty K."/>
            <person name="Markovic C."/>
            <person name="Hall O."/>
            <person name="Minx P."/>
            <person name="Tomlinson C."/>
            <person name="Mitreva M."/>
            <person name="Nelson J."/>
            <person name="Hou S."/>
            <person name="Wollam A."/>
            <person name="Pepin K.H."/>
            <person name="Johnson M."/>
            <person name="Bhonagiri V."/>
            <person name="Nash W.E."/>
            <person name="Warren W."/>
            <person name="Chinwalla A."/>
            <person name="Mardis E.R."/>
            <person name="Wilson R.K."/>
        </authorList>
    </citation>
    <scope>NUCLEOTIDE SEQUENCE [LARGE SCALE GENOMIC DNA]</scope>
    <source>
        <strain evidence="4">ATCC 35185</strain>
        <strain evidence="5">ATCC 35185 / DSM 20758 / VPI D19B-28</strain>
    </source>
</reference>
<dbReference type="Proteomes" id="UP000011124">
    <property type="component" value="Chromosome"/>
</dbReference>
<protein>
    <submittedName>
        <fullName evidence="3 4">Sulfatase</fullName>
        <ecNumber evidence="4">3.1.6.-</ecNumber>
    </submittedName>
</protein>
<dbReference type="InterPro" id="IPR050738">
    <property type="entry name" value="Sulfatase"/>
</dbReference>
<dbReference type="SUPFAM" id="SSF53649">
    <property type="entry name" value="Alkaline phosphatase-like"/>
    <property type="match status" value="1"/>
</dbReference>
<gene>
    <name evidence="3" type="ordered locus">Selsp_0444</name>
    <name evidence="4" type="ORF">SELSPUOL_02249</name>
</gene>
<dbReference type="InterPro" id="IPR017850">
    <property type="entry name" value="Alkaline_phosphatase_core_sf"/>
</dbReference>
<accession>C9LXP1</accession>
<dbReference type="GO" id="GO:0004065">
    <property type="term" value="F:arylsulfatase activity"/>
    <property type="evidence" value="ECO:0007669"/>
    <property type="project" value="TreeGrafter"/>
</dbReference>
<dbReference type="Proteomes" id="UP000003505">
    <property type="component" value="Unassembled WGS sequence"/>
</dbReference>
<dbReference type="Gene3D" id="3.40.720.10">
    <property type="entry name" value="Alkaline Phosphatase, subunit A"/>
    <property type="match status" value="1"/>
</dbReference>
<organism evidence="4 5">
    <name type="scientific">Selenomonas sputigena (strain ATCC 35185 / DSM 20758 / CCUG 44933 / VPI D19B-28)</name>
    <dbReference type="NCBI Taxonomy" id="546271"/>
    <lineage>
        <taxon>Bacteria</taxon>
        <taxon>Bacillati</taxon>
        <taxon>Bacillota</taxon>
        <taxon>Negativicutes</taxon>
        <taxon>Selenomonadales</taxon>
        <taxon>Selenomonadaceae</taxon>
        <taxon>Selenomonas</taxon>
    </lineage>
</organism>
<evidence type="ECO:0000313" key="6">
    <source>
        <dbReference type="Proteomes" id="UP000011124"/>
    </source>
</evidence>
<comment type="similarity">
    <text evidence="1">Belongs to the sulfatase family.</text>
</comment>
<dbReference type="PANTHER" id="PTHR42693">
    <property type="entry name" value="ARYLSULFATASE FAMILY MEMBER"/>
    <property type="match status" value="1"/>
</dbReference>
<dbReference type="PANTHER" id="PTHR42693:SF33">
    <property type="entry name" value="ARYLSULFATASE"/>
    <property type="match status" value="1"/>
</dbReference>
<dbReference type="OrthoDB" id="1667137at2"/>
<dbReference type="InterPro" id="IPR000917">
    <property type="entry name" value="Sulfatase_N"/>
</dbReference>
<dbReference type="HOGENOM" id="CLU_016687_0_0_9"/>
<proteinExistence type="inferred from homology"/>
<dbReference type="RefSeq" id="WP_006193591.1">
    <property type="nucleotide sequence ID" value="NC_015437.1"/>
</dbReference>
<keyword evidence="4" id="KW-0378">Hydrolase</keyword>
<dbReference type="EMBL" id="ACKP02000049">
    <property type="protein sequence ID" value="EEX76424.1"/>
    <property type="molecule type" value="Genomic_DNA"/>
</dbReference>
<dbReference type="AlphaFoldDB" id="C9LXP1"/>
<dbReference type="KEGG" id="ssg:Selsp_0444"/>
<dbReference type="eggNOG" id="COG3119">
    <property type="taxonomic scope" value="Bacteria"/>
</dbReference>
<evidence type="ECO:0000313" key="5">
    <source>
        <dbReference type="Proteomes" id="UP000003505"/>
    </source>
</evidence>
<dbReference type="Pfam" id="PF00884">
    <property type="entry name" value="Sulfatase"/>
    <property type="match status" value="1"/>
</dbReference>
<sequence>MNEKEVQLIGQLQEAAAAGDAAAWRTVVLALMEAYNCAPDEELFSLLRDLLYVPNADAMRANYERARAALFDRAVRLSEVASSPQEFPSYEELSYRLFPLDADASVFFWNDENRFLLHKGGTRLLDAVQKMLLDAPESELLPLMADALREQRTNVLRKQLFLWLEQRSFPPSTKAALTEFAALSHDEAEPLFIEAVFRFVTGDLPGARVLAERAYALRSVHVGLWRLLVDIYDAQGEEELAARFKGLCHKHTGELLGMPIRLEDMAVRRAFLMGRLTVFQTPFYEEVELLSQGGVQAHRHTLFGRFLLSPEKRGRRLWCGIYNTDIFFNMRAVRLAHLEYSGEEDMELYSNITFDLRRAMTATSLNVHVSPDVPVLVAATIAPFESQMKAAITLDDGQTRGDFYTGIGEFGLLRMERDTRLTFSEGVFVVTEPVQLVHSPKRKRLILNLLLDGLSWAAMRRDGFRAMPNLMRFFSKGVIFDQAFSVAEYTFASLSTMETGMHMHRSQVFHGDVWMEIPAENKVLSERMKELGYHCVQTMGDATGIDNGLKRGYDRIVAAPYITLPTYEGVKRTIDHLDAFAECDNYVFLHVSDSHPVVSYAIPPQPKTQAKLPWQERVYEGVPRERAFDLNGKRRNVYDNVAAIERMDRALGELFRYIEDHYKDDEYIINAYSDHGVSVHSKDPFFFSDERCGTAFMMRGAGIPAIGMTDELVSLLDLHAVVMHEAGLPMDETLDANLPAVFGGRAREYVISNSIFPGQTYKLAIRTKEHEFRLETKEFTRMDGTIDMSAYTWHLYEREGHREIWSDALRDKFLAIAWQHVASFAHV</sequence>
<evidence type="ECO:0000313" key="4">
    <source>
        <dbReference type="EMBL" id="EEX76424.1"/>
    </source>
</evidence>
<dbReference type="STRING" id="546271.Selsp_0444"/>
<evidence type="ECO:0000259" key="2">
    <source>
        <dbReference type="Pfam" id="PF00884"/>
    </source>
</evidence>
<keyword evidence="6" id="KW-1185">Reference proteome</keyword>
<evidence type="ECO:0000313" key="3">
    <source>
        <dbReference type="EMBL" id="AEB99416.1"/>
    </source>
</evidence>
<name>C9LXP1_SELS3</name>